<reference evidence="7" key="2">
    <citation type="submission" date="2015-03" db="EMBL/GenBank/DDBJ databases">
        <title>Genome sequence of Paenibacillus beijingensis strain DSM 24997T.</title>
        <authorList>
            <person name="Kwak Y."/>
            <person name="Shin J.-H."/>
        </authorList>
    </citation>
    <scope>NUCLEOTIDE SEQUENCE [LARGE SCALE GENOMIC DNA]</scope>
    <source>
        <strain evidence="7">DSM 24997</strain>
    </source>
</reference>
<dbReference type="Proteomes" id="UP000032633">
    <property type="component" value="Chromosome"/>
</dbReference>
<evidence type="ECO:0000256" key="4">
    <source>
        <dbReference type="ARBA" id="ARBA00023002"/>
    </source>
</evidence>
<dbReference type="Pfam" id="PF07992">
    <property type="entry name" value="Pyr_redox_2"/>
    <property type="match status" value="1"/>
</dbReference>
<organism evidence="6 7">
    <name type="scientific">Paenibacillus beijingensis</name>
    <dbReference type="NCBI Taxonomy" id="1126833"/>
    <lineage>
        <taxon>Bacteria</taxon>
        <taxon>Bacillati</taxon>
        <taxon>Bacillota</taxon>
        <taxon>Bacilli</taxon>
        <taxon>Bacillales</taxon>
        <taxon>Paenibacillaceae</taxon>
        <taxon>Paenibacillus</taxon>
    </lineage>
</organism>
<feature type="domain" description="FAD/NAD(P)-binding" evidence="5">
    <location>
        <begin position="3"/>
        <end position="284"/>
    </location>
</feature>
<dbReference type="PANTHER" id="PTHR48105">
    <property type="entry name" value="THIOREDOXIN REDUCTASE 1-RELATED-RELATED"/>
    <property type="match status" value="1"/>
</dbReference>
<dbReference type="HOGENOM" id="CLU_031864_5_0_9"/>
<dbReference type="InterPro" id="IPR050097">
    <property type="entry name" value="Ferredoxin-NADP_redctase_2"/>
</dbReference>
<dbReference type="OrthoDB" id="9806179at2"/>
<evidence type="ECO:0000256" key="1">
    <source>
        <dbReference type="ARBA" id="ARBA00001974"/>
    </source>
</evidence>
<dbReference type="STRING" id="1126833.VN24_21795"/>
<accession>A0A0D5NN45</accession>
<dbReference type="SUPFAM" id="SSF51905">
    <property type="entry name" value="FAD/NAD(P)-binding domain"/>
    <property type="match status" value="1"/>
</dbReference>
<protein>
    <submittedName>
        <fullName evidence="6">Pyridine nucleotide-disulfide oxidoreductase</fullName>
    </submittedName>
</protein>
<evidence type="ECO:0000259" key="5">
    <source>
        <dbReference type="Pfam" id="PF07992"/>
    </source>
</evidence>
<reference evidence="6 7" key="1">
    <citation type="journal article" date="2015" name="J. Biotechnol.">
        <title>Complete genome sequence of Paenibacillus beijingensis 7188(T) (=DSM 24997(T)), a novel rhizobacterium from jujube garden soil.</title>
        <authorList>
            <person name="Kwak Y."/>
            <person name="Shin J.H."/>
        </authorList>
    </citation>
    <scope>NUCLEOTIDE SEQUENCE [LARGE SCALE GENOMIC DNA]</scope>
    <source>
        <strain evidence="6 7">DSM 24997</strain>
    </source>
</reference>
<name>A0A0D5NN45_9BACL</name>
<dbReference type="PATRIC" id="fig|1126833.4.peg.4787"/>
<dbReference type="PRINTS" id="PR00469">
    <property type="entry name" value="PNDRDTASEII"/>
</dbReference>
<dbReference type="GO" id="GO:0016491">
    <property type="term" value="F:oxidoreductase activity"/>
    <property type="evidence" value="ECO:0007669"/>
    <property type="project" value="UniProtKB-KW"/>
</dbReference>
<dbReference type="Gene3D" id="3.50.50.60">
    <property type="entry name" value="FAD/NAD(P)-binding domain"/>
    <property type="match status" value="2"/>
</dbReference>
<dbReference type="EMBL" id="CP011058">
    <property type="protein sequence ID" value="AJY76719.1"/>
    <property type="molecule type" value="Genomic_DNA"/>
</dbReference>
<gene>
    <name evidence="6" type="ORF">VN24_21795</name>
</gene>
<dbReference type="InterPro" id="IPR023753">
    <property type="entry name" value="FAD/NAD-binding_dom"/>
</dbReference>
<keyword evidence="4" id="KW-0560">Oxidoreductase</keyword>
<evidence type="ECO:0000313" key="7">
    <source>
        <dbReference type="Proteomes" id="UP000032633"/>
    </source>
</evidence>
<evidence type="ECO:0000313" key="6">
    <source>
        <dbReference type="EMBL" id="AJY76719.1"/>
    </source>
</evidence>
<dbReference type="RefSeq" id="WP_045672144.1">
    <property type="nucleotide sequence ID" value="NZ_CP011058.1"/>
</dbReference>
<comment type="cofactor">
    <cofactor evidence="1">
        <name>FAD</name>
        <dbReference type="ChEBI" id="CHEBI:57692"/>
    </cofactor>
</comment>
<dbReference type="InterPro" id="IPR036188">
    <property type="entry name" value="FAD/NAD-bd_sf"/>
</dbReference>
<keyword evidence="3" id="KW-0285">Flavoprotein</keyword>
<sequence length="306" mass="33528">MLYDCIIVGGGPAGLNAALVLGRAKRQVLLFDDNKPRNAVTKHSHGFITRDGISPAGFRDIAHSEIGSYPSVHIRNERITRIRSSNKNFFEAYTGAGETFTARKIMLATGLKEILPDVNGIHHFYGRSLFNCAYCDGWELRDKPLVVIGENAHLFHLAKTVSNWSRDVVACSNGYRPLTSEQSSMLLRKGIRVIEHRIAALEGKDGRLKRIVFFNNEKLEREGGFVSPQWTQASSLGEELGCSLSARGGIQTDEFGRTTVQGVYASGDTSIIAPSQLIIAAAEGSRAAMGVNADLIQDEFEPEGYL</sequence>
<dbReference type="KEGG" id="pbj:VN24_21795"/>
<dbReference type="PRINTS" id="PR00368">
    <property type="entry name" value="FADPNR"/>
</dbReference>
<keyword evidence="7" id="KW-1185">Reference proteome</keyword>
<evidence type="ECO:0000256" key="3">
    <source>
        <dbReference type="ARBA" id="ARBA00022630"/>
    </source>
</evidence>
<evidence type="ECO:0000256" key="2">
    <source>
        <dbReference type="ARBA" id="ARBA00011738"/>
    </source>
</evidence>
<dbReference type="AlphaFoldDB" id="A0A0D5NN45"/>
<comment type="subunit">
    <text evidence="2">Homodimer.</text>
</comment>
<proteinExistence type="predicted"/>